<dbReference type="PANTHER" id="PTHR23017:SF3">
    <property type="entry name" value="G-PROTEIN COUPLED RECEPTORS FAMILY 1 PROFILE DOMAIN-CONTAINING PROTEIN"/>
    <property type="match status" value="1"/>
</dbReference>
<dbReference type="InterPro" id="IPR019430">
    <property type="entry name" value="7TM_GPCR_serpentine_rcpt_Srx"/>
</dbReference>
<name>A0ABR1DQE4_NECAM</name>
<dbReference type="EMBL" id="JAVFWL010000004">
    <property type="protein sequence ID" value="KAK6752131.1"/>
    <property type="molecule type" value="Genomic_DNA"/>
</dbReference>
<keyword evidence="1" id="KW-0472">Membrane</keyword>
<organism evidence="3 4">
    <name type="scientific">Necator americanus</name>
    <name type="common">Human hookworm</name>
    <dbReference type="NCBI Taxonomy" id="51031"/>
    <lineage>
        <taxon>Eukaryota</taxon>
        <taxon>Metazoa</taxon>
        <taxon>Ecdysozoa</taxon>
        <taxon>Nematoda</taxon>
        <taxon>Chromadorea</taxon>
        <taxon>Rhabditida</taxon>
        <taxon>Rhabditina</taxon>
        <taxon>Rhabditomorpha</taxon>
        <taxon>Strongyloidea</taxon>
        <taxon>Ancylostomatidae</taxon>
        <taxon>Bunostominae</taxon>
        <taxon>Necator</taxon>
    </lineage>
</organism>
<protein>
    <recommendedName>
        <fullName evidence="2">7TM GPCR serpentine receptor class x (Srx) domain-containing protein</fullName>
    </recommendedName>
</protein>
<accession>A0ABR1DQE4</accession>
<comment type="caution">
    <text evidence="3">The sequence shown here is derived from an EMBL/GenBank/DDBJ whole genome shotgun (WGS) entry which is preliminary data.</text>
</comment>
<evidence type="ECO:0000313" key="4">
    <source>
        <dbReference type="Proteomes" id="UP001303046"/>
    </source>
</evidence>
<feature type="domain" description="7TM GPCR serpentine receptor class x (Srx)" evidence="2">
    <location>
        <begin position="25"/>
        <end position="131"/>
    </location>
</feature>
<sequence length="285" mass="32408">MGDVTSSVDERNSHILAGSVISTYALLGSTMNIFIIIKIVTKSWFHKPFGYILVFLLTLNLGNLLITAICSGLLTLLWGLGTSATPPFIERMMGHLATFFWYSKLYGHLEIAINRLVAIQWPVKYQRMLLFVICCTFLCSVPVLSESENPVDATPQANTVDEQINDFVMAVLLLRDLTHLHKHMTNESEKLPEEVMTPMQQLLDYANEQIGSAGPKVKEFFRRIYDLKTDDALREKEREDEISEIEKAFKDLGTTDKEELKSMYGKYQEKSTSLDLEELPLTTKD</sequence>
<feature type="transmembrane region" description="Helical" evidence="1">
    <location>
        <begin position="49"/>
        <end position="79"/>
    </location>
</feature>
<dbReference type="Gene3D" id="1.20.1070.10">
    <property type="entry name" value="Rhodopsin 7-helix transmembrane proteins"/>
    <property type="match status" value="1"/>
</dbReference>
<keyword evidence="1" id="KW-1133">Transmembrane helix</keyword>
<gene>
    <name evidence="3" type="primary">Necator_chrIV.g16807</name>
    <name evidence="3" type="ORF">RB195_003509</name>
</gene>
<feature type="transmembrane region" description="Helical" evidence="1">
    <location>
        <begin position="15"/>
        <end position="37"/>
    </location>
</feature>
<reference evidence="3 4" key="1">
    <citation type="submission" date="2023-08" db="EMBL/GenBank/DDBJ databases">
        <title>A Necator americanus chromosomal reference genome.</title>
        <authorList>
            <person name="Ilik V."/>
            <person name="Petrzelkova K.J."/>
            <person name="Pardy F."/>
            <person name="Fuh T."/>
            <person name="Niatou-Singa F.S."/>
            <person name="Gouil Q."/>
            <person name="Baker L."/>
            <person name="Ritchie M.E."/>
            <person name="Jex A.R."/>
            <person name="Gazzola D."/>
            <person name="Li H."/>
            <person name="Toshio Fujiwara R."/>
            <person name="Zhan B."/>
            <person name="Aroian R.V."/>
            <person name="Pafco B."/>
            <person name="Schwarz E.M."/>
        </authorList>
    </citation>
    <scope>NUCLEOTIDE SEQUENCE [LARGE SCALE GENOMIC DNA]</scope>
    <source>
        <strain evidence="3 4">Aroian</strain>
        <tissue evidence="3">Whole animal</tissue>
    </source>
</reference>
<evidence type="ECO:0000256" key="1">
    <source>
        <dbReference type="SAM" id="Phobius"/>
    </source>
</evidence>
<evidence type="ECO:0000313" key="3">
    <source>
        <dbReference type="EMBL" id="KAK6752131.1"/>
    </source>
</evidence>
<dbReference type="SUPFAM" id="SSF81321">
    <property type="entry name" value="Family A G protein-coupled receptor-like"/>
    <property type="match status" value="1"/>
</dbReference>
<proteinExistence type="predicted"/>
<evidence type="ECO:0000259" key="2">
    <source>
        <dbReference type="Pfam" id="PF10328"/>
    </source>
</evidence>
<keyword evidence="4" id="KW-1185">Reference proteome</keyword>
<dbReference type="Pfam" id="PF10328">
    <property type="entry name" value="7TM_GPCR_Srx"/>
    <property type="match status" value="1"/>
</dbReference>
<dbReference type="Proteomes" id="UP001303046">
    <property type="component" value="Unassembled WGS sequence"/>
</dbReference>
<keyword evidence="1" id="KW-0812">Transmembrane</keyword>
<dbReference type="PANTHER" id="PTHR23017">
    <property type="entry name" value="SERPENTINE RECEPTOR, CLASS X"/>
    <property type="match status" value="1"/>
</dbReference>